<keyword evidence="1" id="KW-0808">Transferase</keyword>
<proteinExistence type="predicted"/>
<name>A0ACC6UZB2_9CREN</name>
<evidence type="ECO:0000313" key="2">
    <source>
        <dbReference type="Proteomes" id="UP000033636"/>
    </source>
</evidence>
<dbReference type="Proteomes" id="UP000033636">
    <property type="component" value="Unassembled WGS sequence"/>
</dbReference>
<comment type="caution">
    <text evidence="1">The sequence shown here is derived from an EMBL/GenBank/DDBJ whole genome shotgun (WGS) entry which is preliminary data.</text>
</comment>
<sequence>MDVGFDSARRRLVKDLMDSGIIKSEAVAEAMLRVPREEFVMPEYRLSAYEDRALPLLGDATISAPHMVAMLCEAVAPREGMRILEVGAGSGYQAAVCAEAVGRRGKIYTIEIELPIAVYAAQNIERLGYAGVVEVFWGDGTLGLPQYAPYDAVIVTAAAPRIPPALMEQLAVGGRLVIPLEEGGGQILYLYIKEAKGARRTALAQVAFVPLRGSGI</sequence>
<accession>A0ACC6UZB2</accession>
<reference evidence="1" key="1">
    <citation type="submission" date="2024-07" db="EMBL/GenBank/DDBJ databases">
        <title>Metagenome and Metagenome-Assembled Genomes of Archaea from a hot spring from the geothermal field of Los Azufres, Mexico.</title>
        <authorList>
            <person name="Marin-Paredes R."/>
            <person name="Martinez-Romero E."/>
            <person name="Servin-Garciduenas L.E."/>
        </authorList>
    </citation>
    <scope>NUCLEOTIDE SEQUENCE</scope>
</reference>
<gene>
    <name evidence="1" type="ORF">TU35_002345</name>
</gene>
<keyword evidence="1" id="KW-0489">Methyltransferase</keyword>
<dbReference type="EMBL" id="JZWT02000004">
    <property type="protein sequence ID" value="MFB6490080.1"/>
    <property type="molecule type" value="Genomic_DNA"/>
</dbReference>
<protein>
    <submittedName>
        <fullName evidence="1">Protein-L-isoaspartate(D-aspartate) O-methyltransferase</fullName>
        <ecNumber evidence="1">2.1.1.77</ecNumber>
    </submittedName>
</protein>
<evidence type="ECO:0000313" key="1">
    <source>
        <dbReference type="EMBL" id="MFB6490080.1"/>
    </source>
</evidence>
<organism evidence="1 2">
    <name type="scientific">Thermoproteus sp. AZ2</name>
    <dbReference type="NCBI Taxonomy" id="1609232"/>
    <lineage>
        <taxon>Archaea</taxon>
        <taxon>Thermoproteota</taxon>
        <taxon>Thermoprotei</taxon>
        <taxon>Thermoproteales</taxon>
        <taxon>Thermoproteaceae</taxon>
        <taxon>Thermoproteus</taxon>
    </lineage>
</organism>
<dbReference type="EC" id="2.1.1.77" evidence="1"/>